<proteinExistence type="predicted"/>
<reference evidence="1" key="1">
    <citation type="submission" date="2016-02" db="EMBL/GenBank/DDBJ databases">
        <title>WGS assembly of Manihot esculenta.</title>
        <authorList>
            <person name="Bredeson J.V."/>
            <person name="Prochnik S.E."/>
            <person name="Lyons J.B."/>
            <person name="Schmutz J."/>
            <person name="Grimwood J."/>
            <person name="Vrebalov J."/>
            <person name="Bart R.S."/>
            <person name="Amuge T."/>
            <person name="Ferguson M.E."/>
            <person name="Green R."/>
            <person name="Putnam N."/>
            <person name="Stites J."/>
            <person name="Rounsley S."/>
            <person name="Rokhsar D.S."/>
        </authorList>
    </citation>
    <scope>NUCLEOTIDE SEQUENCE [LARGE SCALE GENOMIC DNA]</scope>
    <source>
        <tissue evidence="1">Leaf</tissue>
    </source>
</reference>
<organism evidence="1">
    <name type="scientific">Manihot esculenta</name>
    <name type="common">Cassava</name>
    <name type="synonym">Jatropha manihot</name>
    <dbReference type="NCBI Taxonomy" id="3983"/>
    <lineage>
        <taxon>Eukaryota</taxon>
        <taxon>Viridiplantae</taxon>
        <taxon>Streptophyta</taxon>
        <taxon>Embryophyta</taxon>
        <taxon>Tracheophyta</taxon>
        <taxon>Spermatophyta</taxon>
        <taxon>Magnoliopsida</taxon>
        <taxon>eudicotyledons</taxon>
        <taxon>Gunneridae</taxon>
        <taxon>Pentapetalae</taxon>
        <taxon>rosids</taxon>
        <taxon>fabids</taxon>
        <taxon>Malpighiales</taxon>
        <taxon>Euphorbiaceae</taxon>
        <taxon>Crotonoideae</taxon>
        <taxon>Manihoteae</taxon>
        <taxon>Manihot</taxon>
    </lineage>
</organism>
<gene>
    <name evidence="1" type="ORF">MANES_02G015600</name>
</gene>
<accession>A0A2C9W9X6</accession>
<sequence>MTVLINKSLARIWNNNFESYLKLEKTRLHKNVQLQGN</sequence>
<name>A0A2C9W9X6_MANES</name>
<evidence type="ECO:0000313" key="1">
    <source>
        <dbReference type="EMBL" id="OAY56428.1"/>
    </source>
</evidence>
<dbReference type="EMBL" id="CM004388">
    <property type="protein sequence ID" value="OAY56428.1"/>
    <property type="molecule type" value="Genomic_DNA"/>
</dbReference>
<protein>
    <submittedName>
        <fullName evidence="1">Uncharacterized protein</fullName>
    </submittedName>
</protein>
<dbReference type="AlphaFoldDB" id="A0A2C9W9X6"/>